<protein>
    <submittedName>
        <fullName evidence="1">Uncharacterized protein</fullName>
    </submittedName>
</protein>
<reference evidence="1" key="1">
    <citation type="submission" date="2013-07" db="EMBL/GenBank/DDBJ databases">
        <title>The genome of Eucalyptus grandis.</title>
        <authorList>
            <person name="Schmutz J."/>
            <person name="Hayes R."/>
            <person name="Myburg A."/>
            <person name="Tuskan G."/>
            <person name="Grattapaglia D."/>
            <person name="Rokhsar D.S."/>
        </authorList>
    </citation>
    <scope>NUCLEOTIDE SEQUENCE</scope>
    <source>
        <tissue evidence="1">Leaf extractions</tissue>
    </source>
</reference>
<gene>
    <name evidence="1" type="ORF">EUGRSUZ_G00406</name>
</gene>
<evidence type="ECO:0000313" key="1">
    <source>
        <dbReference type="EMBL" id="KCW62817.1"/>
    </source>
</evidence>
<dbReference type="Gramene" id="KCW62817">
    <property type="protein sequence ID" value="KCW62817"/>
    <property type="gene ID" value="EUGRSUZ_G00406"/>
</dbReference>
<dbReference type="EMBL" id="KK198759">
    <property type="protein sequence ID" value="KCW62817.1"/>
    <property type="molecule type" value="Genomic_DNA"/>
</dbReference>
<accession>A0A059B9B6</accession>
<name>A0A059B9B6_EUCGR</name>
<sequence length="90" mass="9929">MCCRFGNFNNANVLSRERISTSSMTFSSSRSKTTSTNGVPAIAIDSKFGNFNIQSFRLIDVHYRVSFLGQEVQPLPGIPSEAMKPNKAPQ</sequence>
<dbReference type="InParanoid" id="A0A059B9B6"/>
<proteinExistence type="predicted"/>
<dbReference type="AlphaFoldDB" id="A0A059B9B6"/>
<organism evidence="1">
    <name type="scientific">Eucalyptus grandis</name>
    <name type="common">Flooded gum</name>
    <dbReference type="NCBI Taxonomy" id="71139"/>
    <lineage>
        <taxon>Eukaryota</taxon>
        <taxon>Viridiplantae</taxon>
        <taxon>Streptophyta</taxon>
        <taxon>Embryophyta</taxon>
        <taxon>Tracheophyta</taxon>
        <taxon>Spermatophyta</taxon>
        <taxon>Magnoliopsida</taxon>
        <taxon>eudicotyledons</taxon>
        <taxon>Gunneridae</taxon>
        <taxon>Pentapetalae</taxon>
        <taxon>rosids</taxon>
        <taxon>malvids</taxon>
        <taxon>Myrtales</taxon>
        <taxon>Myrtaceae</taxon>
        <taxon>Myrtoideae</taxon>
        <taxon>Eucalypteae</taxon>
        <taxon>Eucalyptus</taxon>
    </lineage>
</organism>